<reference evidence="1 2" key="1">
    <citation type="submission" date="2021-01" db="EMBL/GenBank/DDBJ databases">
        <title>Whole genome shotgun sequence of Actinoplanes humidus NBRC 14915.</title>
        <authorList>
            <person name="Komaki H."/>
            <person name="Tamura T."/>
        </authorList>
    </citation>
    <scope>NUCLEOTIDE SEQUENCE [LARGE SCALE GENOMIC DNA]</scope>
    <source>
        <strain evidence="1 2">NBRC 14915</strain>
    </source>
</reference>
<accession>A0ABQ4A233</accession>
<organism evidence="1 2">
    <name type="scientific">Winogradskya humida</name>
    <dbReference type="NCBI Taxonomy" id="113566"/>
    <lineage>
        <taxon>Bacteria</taxon>
        <taxon>Bacillati</taxon>
        <taxon>Actinomycetota</taxon>
        <taxon>Actinomycetes</taxon>
        <taxon>Micromonosporales</taxon>
        <taxon>Micromonosporaceae</taxon>
        <taxon>Winogradskya</taxon>
    </lineage>
</organism>
<keyword evidence="2" id="KW-1185">Reference proteome</keyword>
<proteinExistence type="predicted"/>
<gene>
    <name evidence="1" type="ORF">Ahu01nite_079980</name>
</gene>
<protein>
    <submittedName>
        <fullName evidence="1">Uncharacterized protein</fullName>
    </submittedName>
</protein>
<comment type="caution">
    <text evidence="1">The sequence shown here is derived from an EMBL/GenBank/DDBJ whole genome shotgun (WGS) entry which is preliminary data.</text>
</comment>
<name>A0ABQ4A233_9ACTN</name>
<dbReference type="EMBL" id="BOMN01000113">
    <property type="protein sequence ID" value="GIE24896.1"/>
    <property type="molecule type" value="Genomic_DNA"/>
</dbReference>
<dbReference type="Proteomes" id="UP000603200">
    <property type="component" value="Unassembled WGS sequence"/>
</dbReference>
<evidence type="ECO:0000313" key="1">
    <source>
        <dbReference type="EMBL" id="GIE24896.1"/>
    </source>
</evidence>
<sequence>MPTGRGRPARTWPALITHRIYRSRCAGMRRGLSYASGARRPTSRCVVPAGGALYEWSVASDVGSNTTAELPLTLTLSQTSARVEDKVHIYLTTATTPSSSS</sequence>
<evidence type="ECO:0000313" key="2">
    <source>
        <dbReference type="Proteomes" id="UP000603200"/>
    </source>
</evidence>